<dbReference type="PROSITE" id="PS51077">
    <property type="entry name" value="HTH_ICLR"/>
    <property type="match status" value="1"/>
</dbReference>
<evidence type="ECO:0000259" key="5">
    <source>
        <dbReference type="PROSITE" id="PS51078"/>
    </source>
</evidence>
<dbReference type="PANTHER" id="PTHR30136">
    <property type="entry name" value="HELIX-TURN-HELIX TRANSCRIPTIONAL REGULATOR, ICLR FAMILY"/>
    <property type="match status" value="1"/>
</dbReference>
<dbReference type="GO" id="GO:0045892">
    <property type="term" value="P:negative regulation of DNA-templated transcription"/>
    <property type="evidence" value="ECO:0007669"/>
    <property type="project" value="TreeGrafter"/>
</dbReference>
<dbReference type="InterPro" id="IPR014757">
    <property type="entry name" value="Tscrpt_reg_IclR_C"/>
</dbReference>
<dbReference type="InterPro" id="IPR050707">
    <property type="entry name" value="HTH_MetabolicPath_Reg"/>
</dbReference>
<protein>
    <recommendedName>
        <fullName evidence="8">Transcriptional regulator</fullName>
    </recommendedName>
</protein>
<dbReference type="Pfam" id="PF09339">
    <property type="entry name" value="HTH_IclR"/>
    <property type="match status" value="1"/>
</dbReference>
<feature type="domain" description="IclR-ED" evidence="5">
    <location>
        <begin position="116"/>
        <end position="302"/>
    </location>
</feature>
<organism evidence="6 7">
    <name type="scientific">Rhodoplanes elegans</name>
    <dbReference type="NCBI Taxonomy" id="29408"/>
    <lineage>
        <taxon>Bacteria</taxon>
        <taxon>Pseudomonadati</taxon>
        <taxon>Pseudomonadota</taxon>
        <taxon>Alphaproteobacteria</taxon>
        <taxon>Hyphomicrobiales</taxon>
        <taxon>Nitrobacteraceae</taxon>
        <taxon>Rhodoplanes</taxon>
    </lineage>
</organism>
<dbReference type="GO" id="GO:0003677">
    <property type="term" value="F:DNA binding"/>
    <property type="evidence" value="ECO:0007669"/>
    <property type="project" value="UniProtKB-KW"/>
</dbReference>
<dbReference type="GO" id="GO:0003700">
    <property type="term" value="F:DNA-binding transcription factor activity"/>
    <property type="evidence" value="ECO:0007669"/>
    <property type="project" value="TreeGrafter"/>
</dbReference>
<dbReference type="Proteomes" id="UP000248863">
    <property type="component" value="Unassembled WGS sequence"/>
</dbReference>
<dbReference type="Pfam" id="PF01614">
    <property type="entry name" value="IclR_C"/>
    <property type="match status" value="1"/>
</dbReference>
<dbReference type="SUPFAM" id="SSF46785">
    <property type="entry name" value="Winged helix' DNA-binding domain"/>
    <property type="match status" value="1"/>
</dbReference>
<evidence type="ECO:0000259" key="4">
    <source>
        <dbReference type="PROSITE" id="PS51077"/>
    </source>
</evidence>
<sequence>MPCWKPASRSARWCSSSRPILSRRVPDRRVVRREADPLRTGRPEAPHMPSFPPVQSVRRAFLLLSELNRQRVATIADLHQRTGLPKPTIVRLLETLIADGYVVSDRRLGGYQVTSQVTALSSGFHGSPMVIEAARPWAIDLTRRLKWPVSVAVLVEDAVFVRFSTIPDSPVSPFHATINMRLSLVSRGLGRAYLGFCPREERELLVRMLERSPHPEDRPPDLQAVVRGLVKSIRARGFAERDPTVEPLSSSTIAIPVMVDGRVLATIGITYFRSAVPRAKLLDQIVHPLKEIVQRVEQSITAMKMT</sequence>
<dbReference type="PROSITE" id="PS51078">
    <property type="entry name" value="ICLR_ED"/>
    <property type="match status" value="1"/>
</dbReference>
<keyword evidence="7" id="KW-1185">Reference proteome</keyword>
<dbReference type="Gene3D" id="1.10.10.10">
    <property type="entry name" value="Winged helix-like DNA-binding domain superfamily/Winged helix DNA-binding domain"/>
    <property type="match status" value="1"/>
</dbReference>
<dbReference type="EMBL" id="NPEU01000110">
    <property type="protein sequence ID" value="RAI38738.1"/>
    <property type="molecule type" value="Genomic_DNA"/>
</dbReference>
<dbReference type="SMART" id="SM00346">
    <property type="entry name" value="HTH_ICLR"/>
    <property type="match status" value="1"/>
</dbReference>
<keyword evidence="3" id="KW-0804">Transcription</keyword>
<evidence type="ECO:0000313" key="7">
    <source>
        <dbReference type="Proteomes" id="UP000248863"/>
    </source>
</evidence>
<dbReference type="Gene3D" id="3.30.450.40">
    <property type="match status" value="1"/>
</dbReference>
<keyword evidence="2" id="KW-0238">DNA-binding</keyword>
<keyword evidence="1" id="KW-0805">Transcription regulation</keyword>
<dbReference type="NCBIfam" id="NF007342">
    <property type="entry name" value="PRK09834.1-4"/>
    <property type="match status" value="1"/>
</dbReference>
<feature type="domain" description="HTH iclR-type" evidence="4">
    <location>
        <begin position="54"/>
        <end position="115"/>
    </location>
</feature>
<dbReference type="InterPro" id="IPR036388">
    <property type="entry name" value="WH-like_DNA-bd_sf"/>
</dbReference>
<dbReference type="OrthoDB" id="9807558at2"/>
<dbReference type="PANTHER" id="PTHR30136:SF23">
    <property type="entry name" value="DNA-BINDING TRANSCRIPTIONAL ACTIVATOR MHPR"/>
    <property type="match status" value="1"/>
</dbReference>
<reference evidence="6 7" key="1">
    <citation type="submission" date="2017-07" db="EMBL/GenBank/DDBJ databases">
        <title>Draft Genome Sequences of Select Purple Nonsulfur Bacteria.</title>
        <authorList>
            <person name="Lasarre B."/>
            <person name="Mckinlay J.B."/>
        </authorList>
    </citation>
    <scope>NUCLEOTIDE SEQUENCE [LARGE SCALE GENOMIC DNA]</scope>
    <source>
        <strain evidence="6 7">DSM 11907</strain>
    </source>
</reference>
<evidence type="ECO:0000256" key="3">
    <source>
        <dbReference type="ARBA" id="ARBA00023163"/>
    </source>
</evidence>
<comment type="caution">
    <text evidence="6">The sequence shown here is derived from an EMBL/GenBank/DDBJ whole genome shotgun (WGS) entry which is preliminary data.</text>
</comment>
<dbReference type="InterPro" id="IPR029016">
    <property type="entry name" value="GAF-like_dom_sf"/>
</dbReference>
<proteinExistence type="predicted"/>
<gene>
    <name evidence="6" type="ORF">CH338_11705</name>
</gene>
<accession>A0A327KTU0</accession>
<dbReference type="InterPro" id="IPR036390">
    <property type="entry name" value="WH_DNA-bd_sf"/>
</dbReference>
<name>A0A327KTU0_9BRAD</name>
<evidence type="ECO:0000256" key="1">
    <source>
        <dbReference type="ARBA" id="ARBA00023015"/>
    </source>
</evidence>
<dbReference type="SUPFAM" id="SSF55781">
    <property type="entry name" value="GAF domain-like"/>
    <property type="match status" value="1"/>
</dbReference>
<evidence type="ECO:0000313" key="6">
    <source>
        <dbReference type="EMBL" id="RAI38738.1"/>
    </source>
</evidence>
<dbReference type="InterPro" id="IPR005471">
    <property type="entry name" value="Tscrpt_reg_IclR_N"/>
</dbReference>
<evidence type="ECO:0000256" key="2">
    <source>
        <dbReference type="ARBA" id="ARBA00023125"/>
    </source>
</evidence>
<evidence type="ECO:0008006" key="8">
    <source>
        <dbReference type="Google" id="ProtNLM"/>
    </source>
</evidence>
<dbReference type="AlphaFoldDB" id="A0A327KTU0"/>